<dbReference type="Proteomes" id="UP000294335">
    <property type="component" value="Unassembled WGS sequence"/>
</dbReference>
<keyword evidence="2" id="KW-1185">Reference proteome</keyword>
<organism evidence="1 2">
    <name type="scientific">Pseudomonas inefficax</name>
    <dbReference type="NCBI Taxonomy" id="2078786"/>
    <lineage>
        <taxon>Bacteria</taxon>
        <taxon>Pseudomonadati</taxon>
        <taxon>Pseudomonadota</taxon>
        <taxon>Gammaproteobacteria</taxon>
        <taxon>Pseudomonadales</taxon>
        <taxon>Pseudomonadaceae</taxon>
        <taxon>Pseudomonas</taxon>
    </lineage>
</organism>
<dbReference type="AlphaFoldDB" id="A0AAQ1SSM5"/>
<evidence type="ECO:0000313" key="2">
    <source>
        <dbReference type="Proteomes" id="UP000294335"/>
    </source>
</evidence>
<comment type="caution">
    <text evidence="1">The sequence shown here is derived from an EMBL/GenBank/DDBJ whole genome shotgun (WGS) entry which is preliminary data.</text>
</comment>
<accession>A0AAQ1SSM5</accession>
<dbReference type="EMBL" id="OPYN01000070">
    <property type="protein sequence ID" value="SPO59918.1"/>
    <property type="molecule type" value="Genomic_DNA"/>
</dbReference>
<protein>
    <submittedName>
        <fullName evidence="1">Uncharacterized protein</fullName>
    </submittedName>
</protein>
<reference evidence="1 2" key="1">
    <citation type="submission" date="2018-02" db="EMBL/GenBank/DDBJ databases">
        <authorList>
            <person name="Dubost A."/>
        </authorList>
    </citation>
    <scope>NUCLEOTIDE SEQUENCE [LARGE SCALE GENOMIC DNA]</scope>
    <source>
        <strain evidence="2">JV551A3</strain>
    </source>
</reference>
<name>A0AAQ1SSM5_9PSED</name>
<evidence type="ECO:0000313" key="1">
    <source>
        <dbReference type="EMBL" id="SPO59918.1"/>
    </source>
</evidence>
<gene>
    <name evidence="1" type="ORF">JV551A3_V1_700190</name>
</gene>
<proteinExistence type="predicted"/>
<sequence length="29" mass="3222">MKAQAGMIAAREWFTHVVRAKLAYDATKG</sequence>